<gene>
    <name evidence="1" type="ORF">BDK51DRAFT_40094</name>
</gene>
<reference evidence="2" key="1">
    <citation type="journal article" date="2018" name="Nat. Microbiol.">
        <title>Leveraging single-cell genomics to expand the fungal tree of life.</title>
        <authorList>
            <person name="Ahrendt S.R."/>
            <person name="Quandt C.A."/>
            <person name="Ciobanu D."/>
            <person name="Clum A."/>
            <person name="Salamov A."/>
            <person name="Andreopoulos B."/>
            <person name="Cheng J.F."/>
            <person name="Woyke T."/>
            <person name="Pelin A."/>
            <person name="Henrissat B."/>
            <person name="Reynolds N.K."/>
            <person name="Benny G.L."/>
            <person name="Smith M.E."/>
            <person name="James T.Y."/>
            <person name="Grigoriev I.V."/>
        </authorList>
    </citation>
    <scope>NUCLEOTIDE SEQUENCE [LARGE SCALE GENOMIC DNA]</scope>
</reference>
<sequence>MDQAHECTNEKKIPELDYINLYNDTLGYSANIVSVKLYKLVVEYESRKVEEEEIDASHIEQDLVACLQDNSHTTAVVVLCILILCLEEGCFDDLVDDCLLLLVLLQLAGIQDCSCCYHVVGTCILEQTGDVAALCEYRGKVKGASGGQDDDDAFGFDSPSEVSSASLHEQHPSPDNQREMDFAQVRPDSTDARGPIPILMRLRYSTHHKFVNPFSGDVRVGRSLPVSNSCLQIWLPLSFLPEGVSQMSRHLGFQDKCAKLATFVQNKPNACNTWGSCGTIQGPGNVGKQCPYNQPEVY</sequence>
<name>A0A4P9WF35_9FUNG</name>
<accession>A0A4P9WF35</accession>
<organism evidence="1 2">
    <name type="scientific">Blyttiomyces helicus</name>
    <dbReference type="NCBI Taxonomy" id="388810"/>
    <lineage>
        <taxon>Eukaryota</taxon>
        <taxon>Fungi</taxon>
        <taxon>Fungi incertae sedis</taxon>
        <taxon>Chytridiomycota</taxon>
        <taxon>Chytridiomycota incertae sedis</taxon>
        <taxon>Chytridiomycetes</taxon>
        <taxon>Chytridiomycetes incertae sedis</taxon>
        <taxon>Blyttiomyces</taxon>
    </lineage>
</organism>
<evidence type="ECO:0000313" key="2">
    <source>
        <dbReference type="Proteomes" id="UP000269721"/>
    </source>
</evidence>
<evidence type="ECO:0000313" key="1">
    <source>
        <dbReference type="EMBL" id="RKO89036.1"/>
    </source>
</evidence>
<proteinExistence type="predicted"/>
<dbReference type="AlphaFoldDB" id="A0A4P9WF35"/>
<dbReference type="Proteomes" id="UP000269721">
    <property type="component" value="Unassembled WGS sequence"/>
</dbReference>
<keyword evidence="2" id="KW-1185">Reference proteome</keyword>
<dbReference type="EMBL" id="KZ996328">
    <property type="protein sequence ID" value="RKO89036.1"/>
    <property type="molecule type" value="Genomic_DNA"/>
</dbReference>
<protein>
    <submittedName>
        <fullName evidence="1">Uncharacterized protein</fullName>
    </submittedName>
</protein>